<dbReference type="EMBL" id="JACIEE010000006">
    <property type="protein sequence ID" value="MBB3978154.1"/>
    <property type="molecule type" value="Genomic_DNA"/>
</dbReference>
<dbReference type="AlphaFoldDB" id="A0A7W6GLR3"/>
<dbReference type="RefSeq" id="WP_210300273.1">
    <property type="nucleotide sequence ID" value="NZ_JACIEE010000006.1"/>
</dbReference>
<evidence type="ECO:0000259" key="1">
    <source>
        <dbReference type="Pfam" id="PF13480"/>
    </source>
</evidence>
<name>A0A7W6GLR3_9HYPH</name>
<evidence type="ECO:0000313" key="3">
    <source>
        <dbReference type="Proteomes" id="UP000574761"/>
    </source>
</evidence>
<gene>
    <name evidence="2" type="ORF">GGQ64_003368</name>
</gene>
<dbReference type="Proteomes" id="UP000574761">
    <property type="component" value="Unassembled WGS sequence"/>
</dbReference>
<feature type="domain" description="BioF2-like acetyltransferase" evidence="1">
    <location>
        <begin position="206"/>
        <end position="361"/>
    </location>
</feature>
<accession>A0A7W6GLR3</accession>
<dbReference type="GO" id="GO:0016740">
    <property type="term" value="F:transferase activity"/>
    <property type="evidence" value="ECO:0007669"/>
    <property type="project" value="UniProtKB-KW"/>
</dbReference>
<keyword evidence="2" id="KW-0808">Transferase</keyword>
<keyword evidence="3" id="KW-1185">Reference proteome</keyword>
<sequence length="426" mass="47544">MASKARTMQLDFQIMPADGDVLGKLARYVPGGERRSAAIPFAIQLHDRMEALEATWRTLEAGSALSLHQGYDWCHAWASTHDSRLLIVEGVHAGRTEMILPLEIVRHGPVRIARFLGSRFSNINTGLYTEAFGTLAPPPVLRQALDQARGQFSRYFDLFMLENMPLDWRGQEHPFSQLPAVLNQNPAFQLSLHADFDRTLAQINGKRRRKKFRQCERRLEALGGYEHVIAEGRVEACRMLGLFFQQKAARFEALGLPNVFRDEQTQAFFRALAAIPAGPDGYPLQLHALRIRDGSEAGRVIAIAGLSRKGDHVICQFGSIDDGFAPETSPGETLFHLMIEKLCGEGVALFDFGIGDQAYKRSWCNIETAQYDLLWPTTLAGSAVAALHRARAAAKRSIKQNPRLYGFVQRLRSGKTEFVQPAADSE</sequence>
<reference evidence="2 3" key="1">
    <citation type="submission" date="2020-08" db="EMBL/GenBank/DDBJ databases">
        <title>Genomic Encyclopedia of Type Strains, Phase IV (KMG-IV): sequencing the most valuable type-strain genomes for metagenomic binning, comparative biology and taxonomic classification.</title>
        <authorList>
            <person name="Goeker M."/>
        </authorList>
    </citation>
    <scope>NUCLEOTIDE SEQUENCE [LARGE SCALE GENOMIC DNA]</scope>
    <source>
        <strain evidence="2 3">DSM 100211</strain>
    </source>
</reference>
<dbReference type="InterPro" id="IPR038740">
    <property type="entry name" value="BioF2-like_GNAT_dom"/>
</dbReference>
<comment type="caution">
    <text evidence="2">The sequence shown here is derived from an EMBL/GenBank/DDBJ whole genome shotgun (WGS) entry which is preliminary data.</text>
</comment>
<evidence type="ECO:0000313" key="2">
    <source>
        <dbReference type="EMBL" id="MBB3978154.1"/>
    </source>
</evidence>
<proteinExistence type="predicted"/>
<dbReference type="InterPro" id="IPR016181">
    <property type="entry name" value="Acyl_CoA_acyltransferase"/>
</dbReference>
<dbReference type="Pfam" id="PF13480">
    <property type="entry name" value="Acetyltransf_6"/>
    <property type="match status" value="1"/>
</dbReference>
<organism evidence="2 3">
    <name type="scientific">Mycoplana azooxidifex</name>
    <dbReference type="NCBI Taxonomy" id="1636188"/>
    <lineage>
        <taxon>Bacteria</taxon>
        <taxon>Pseudomonadati</taxon>
        <taxon>Pseudomonadota</taxon>
        <taxon>Alphaproteobacteria</taxon>
        <taxon>Hyphomicrobiales</taxon>
        <taxon>Rhizobiaceae</taxon>
        <taxon>Mycoplana</taxon>
    </lineage>
</organism>
<dbReference type="SUPFAM" id="SSF55729">
    <property type="entry name" value="Acyl-CoA N-acyltransferases (Nat)"/>
    <property type="match status" value="1"/>
</dbReference>
<protein>
    <submittedName>
        <fullName evidence="2">CelD/BcsL family acetyltransferase involved in cellulose biosynthesis</fullName>
    </submittedName>
</protein>